<proteinExistence type="predicted"/>
<evidence type="ECO:0000313" key="1">
    <source>
        <dbReference type="EMBL" id="MED6282545.1"/>
    </source>
</evidence>
<protein>
    <submittedName>
        <fullName evidence="1">Uncharacterized protein</fullName>
    </submittedName>
</protein>
<reference evidence="1 2" key="1">
    <citation type="submission" date="2021-06" db="EMBL/GenBank/DDBJ databases">
        <authorList>
            <person name="Palmer J.M."/>
        </authorList>
    </citation>
    <scope>NUCLEOTIDE SEQUENCE [LARGE SCALE GENOMIC DNA]</scope>
    <source>
        <strain evidence="1 2">CL_MEX2019</strain>
        <tissue evidence="1">Muscle</tissue>
    </source>
</reference>
<accession>A0ABU7E5S7</accession>
<sequence length="101" mass="11362">MTSLLYLPEFWLNKNTSYFNFLDNDNELVSKFKNVSVHEVMPDWHHSKKLSGVIISPQLKVLLFERAGPEQKQPAGLGSEAALCCTAKSSLYCGNSQVRSQ</sequence>
<comment type="caution">
    <text evidence="1">The sequence shown here is derived from an EMBL/GenBank/DDBJ whole genome shotgun (WGS) entry which is preliminary data.</text>
</comment>
<dbReference type="EMBL" id="JAHUTJ010047673">
    <property type="protein sequence ID" value="MED6282545.1"/>
    <property type="molecule type" value="Genomic_DNA"/>
</dbReference>
<keyword evidence="2" id="KW-1185">Reference proteome</keyword>
<name>A0ABU7E5S7_9TELE</name>
<gene>
    <name evidence="1" type="ORF">CHARACLAT_033194</name>
</gene>
<organism evidence="1 2">
    <name type="scientific">Characodon lateralis</name>
    <dbReference type="NCBI Taxonomy" id="208331"/>
    <lineage>
        <taxon>Eukaryota</taxon>
        <taxon>Metazoa</taxon>
        <taxon>Chordata</taxon>
        <taxon>Craniata</taxon>
        <taxon>Vertebrata</taxon>
        <taxon>Euteleostomi</taxon>
        <taxon>Actinopterygii</taxon>
        <taxon>Neopterygii</taxon>
        <taxon>Teleostei</taxon>
        <taxon>Neoteleostei</taxon>
        <taxon>Acanthomorphata</taxon>
        <taxon>Ovalentaria</taxon>
        <taxon>Atherinomorphae</taxon>
        <taxon>Cyprinodontiformes</taxon>
        <taxon>Goodeidae</taxon>
        <taxon>Characodon</taxon>
    </lineage>
</organism>
<evidence type="ECO:0000313" key="2">
    <source>
        <dbReference type="Proteomes" id="UP001352852"/>
    </source>
</evidence>
<dbReference type="Proteomes" id="UP001352852">
    <property type="component" value="Unassembled WGS sequence"/>
</dbReference>